<evidence type="ECO:0000313" key="7">
    <source>
        <dbReference type="EMBL" id="RCV50931.1"/>
    </source>
</evidence>
<accession>A0A368SZA9</accession>
<gene>
    <name evidence="7" type="ORF">DEF24_23725</name>
</gene>
<dbReference type="AlphaFoldDB" id="A0A368SZA9"/>
<dbReference type="PANTHER" id="PTHR43624">
    <property type="entry name" value="ELECTRON TRANSFER FLAVOPROTEIN-QUINONE OXIDOREDUCTASE YDIS-RELATED"/>
    <property type="match status" value="1"/>
</dbReference>
<sequence length="442" mass="46694">MRTRRGRERRVTRFDVVVVGAGPAGSAAALTAAQAGASVLLLERGPFPGAKNVHGGVIYGRVLDDLVPRWWEQAPIQRWVTRRSLMMATGAQALSVDYRNGAWAEPPYNGAIAYRSEFDSWLAGVAERAGARLVCSTTATALLRGPDGSVRGVRTDREGGEVEAGVVIACDGANSLLAREAGLRPSGSAEDFALGAKEVLALPRDEIDRRFGLTGREGAAMEVLGCTADVPASAFLHTALDTVSVGVLVPAADLARSRIRPEELIAEVKAHPAIAPYLRGAELKEYAAHLVPDGSRAVLPRLAGPGILVCGDAAGLVLTAGPWLEGVNFAIGSGIAAGEAAAAAVRAGDTGAAALAGYRSRLESSFVLGDLHRFRDVPHLMRSERMRRYPRLACDAAERLLTVDNPRPKPGVTTVLREVAAAHGARMRDLARDGWQLLRSFG</sequence>
<comment type="caution">
    <text evidence="7">The sequence shown here is derived from an EMBL/GenBank/DDBJ whole genome shotgun (WGS) entry which is preliminary data.</text>
</comment>
<feature type="domain" description="FixC-like C-terminal" evidence="6">
    <location>
        <begin position="386"/>
        <end position="441"/>
    </location>
</feature>
<evidence type="ECO:0000256" key="2">
    <source>
        <dbReference type="ARBA" id="ARBA00006796"/>
    </source>
</evidence>
<evidence type="ECO:0000313" key="8">
    <source>
        <dbReference type="Proteomes" id="UP000253318"/>
    </source>
</evidence>
<evidence type="ECO:0000259" key="6">
    <source>
        <dbReference type="Pfam" id="PF26311"/>
    </source>
</evidence>
<dbReference type="Gene3D" id="3.50.50.60">
    <property type="entry name" value="FAD/NAD(P)-binding domain"/>
    <property type="match status" value="1"/>
</dbReference>
<proteinExistence type="inferred from homology"/>
<dbReference type="InterPro" id="IPR036188">
    <property type="entry name" value="FAD/NAD-bd_sf"/>
</dbReference>
<dbReference type="InterPro" id="IPR059103">
    <property type="entry name" value="FixC-like_C"/>
</dbReference>
<reference evidence="7 8" key="1">
    <citation type="submission" date="2018-04" db="EMBL/GenBank/DDBJ databases">
        <title>Novel actinobacteria from marine sediment.</title>
        <authorList>
            <person name="Ng Z.Y."/>
            <person name="Tan G.Y.A."/>
        </authorList>
    </citation>
    <scope>NUCLEOTIDE SEQUENCE [LARGE SCALE GENOMIC DNA]</scope>
    <source>
        <strain evidence="7 8">TPS81</strain>
    </source>
</reference>
<dbReference type="SUPFAM" id="SSF54373">
    <property type="entry name" value="FAD-linked reductases, C-terminal domain"/>
    <property type="match status" value="1"/>
</dbReference>
<keyword evidence="4" id="KW-0274">FAD</keyword>
<dbReference type="GO" id="GO:0016491">
    <property type="term" value="F:oxidoreductase activity"/>
    <property type="evidence" value="ECO:0007669"/>
    <property type="project" value="UniProtKB-KW"/>
</dbReference>
<dbReference type="Pfam" id="PF12831">
    <property type="entry name" value="FAD_oxidored"/>
    <property type="match status" value="1"/>
</dbReference>
<keyword evidence="8" id="KW-1185">Reference proteome</keyword>
<dbReference type="SUPFAM" id="SSF51905">
    <property type="entry name" value="FAD/NAD(P)-binding domain"/>
    <property type="match status" value="1"/>
</dbReference>
<dbReference type="Pfam" id="PF26311">
    <property type="entry name" value="ETF-QO_FixC_C"/>
    <property type="match status" value="1"/>
</dbReference>
<evidence type="ECO:0000256" key="4">
    <source>
        <dbReference type="ARBA" id="ARBA00022827"/>
    </source>
</evidence>
<comment type="cofactor">
    <cofactor evidence="1">
        <name>FAD</name>
        <dbReference type="ChEBI" id="CHEBI:57692"/>
    </cofactor>
</comment>
<dbReference type="OrthoDB" id="833207at2"/>
<evidence type="ECO:0000256" key="5">
    <source>
        <dbReference type="ARBA" id="ARBA00023002"/>
    </source>
</evidence>
<dbReference type="PRINTS" id="PR00420">
    <property type="entry name" value="RNGMNOXGNASE"/>
</dbReference>
<keyword evidence="3" id="KW-0285">Flavoprotein</keyword>
<dbReference type="EMBL" id="QEIN01000267">
    <property type="protein sequence ID" value="RCV50931.1"/>
    <property type="molecule type" value="Genomic_DNA"/>
</dbReference>
<protein>
    <submittedName>
        <fullName evidence="7">Electron transfer flavoprotein</fullName>
    </submittedName>
</protein>
<name>A0A368SZA9_9ACTN</name>
<comment type="similarity">
    <text evidence="2">Belongs to the ETF-QO/FixC family.</text>
</comment>
<keyword evidence="5" id="KW-0560">Oxidoreductase</keyword>
<dbReference type="PANTHER" id="PTHR43624:SF2">
    <property type="entry name" value="ELECTRON TRANSFER FLAVOPROTEIN-QUINONE OXIDOREDUCTASE YDIS-RELATED"/>
    <property type="match status" value="1"/>
</dbReference>
<organism evidence="7 8">
    <name type="scientific">Marinitenerispora sediminis</name>
    <dbReference type="NCBI Taxonomy" id="1931232"/>
    <lineage>
        <taxon>Bacteria</taxon>
        <taxon>Bacillati</taxon>
        <taxon>Actinomycetota</taxon>
        <taxon>Actinomycetes</taxon>
        <taxon>Streptosporangiales</taxon>
        <taxon>Nocardiopsidaceae</taxon>
        <taxon>Marinitenerispora</taxon>
    </lineage>
</organism>
<evidence type="ECO:0000256" key="1">
    <source>
        <dbReference type="ARBA" id="ARBA00001974"/>
    </source>
</evidence>
<evidence type="ECO:0000256" key="3">
    <source>
        <dbReference type="ARBA" id="ARBA00022630"/>
    </source>
</evidence>
<dbReference type="InterPro" id="IPR039651">
    <property type="entry name" value="FixC-like"/>
</dbReference>
<dbReference type="Proteomes" id="UP000253318">
    <property type="component" value="Unassembled WGS sequence"/>
</dbReference>